<feature type="non-terminal residue" evidence="2">
    <location>
        <position position="1"/>
    </location>
</feature>
<protein>
    <recommendedName>
        <fullName evidence="1">TraK C-terminal domain-containing protein</fullName>
    </recommendedName>
</protein>
<comment type="caution">
    <text evidence="2">The sequence shown here is derived from an EMBL/GenBank/DDBJ whole genome shotgun (WGS) entry which is preliminary data.</text>
</comment>
<feature type="domain" description="TraK C-terminal" evidence="1">
    <location>
        <begin position="4"/>
        <end position="62"/>
    </location>
</feature>
<dbReference type="AlphaFoldDB" id="Q1MY42"/>
<evidence type="ECO:0000313" key="2">
    <source>
        <dbReference type="EMBL" id="EAT10854.1"/>
    </source>
</evidence>
<gene>
    <name evidence="2" type="ORF">RED65_01908</name>
</gene>
<dbReference type="Proteomes" id="UP000004263">
    <property type="component" value="Unassembled WGS sequence"/>
</dbReference>
<sequence>CSVDSYVGRDFEGEVYAIRNSDEKDHVFHESEFRNFGEHVRFAGLDKLKIVPNETTTLYVVREAK</sequence>
<dbReference type="Pfam" id="PF23536">
    <property type="entry name" value="TraK_C"/>
    <property type="match status" value="1"/>
</dbReference>
<keyword evidence="3" id="KW-1185">Reference proteome</keyword>
<dbReference type="RefSeq" id="WP_007019345.1">
    <property type="nucleotide sequence ID" value="NZ_CH724124.1"/>
</dbReference>
<evidence type="ECO:0000313" key="3">
    <source>
        <dbReference type="Proteomes" id="UP000004263"/>
    </source>
</evidence>
<evidence type="ECO:0000259" key="1">
    <source>
        <dbReference type="Pfam" id="PF23536"/>
    </source>
</evidence>
<name>Q1MY42_9GAMM</name>
<proteinExistence type="predicted"/>
<dbReference type="EMBL" id="AAQH01000030">
    <property type="protein sequence ID" value="EAT10854.1"/>
    <property type="molecule type" value="Genomic_DNA"/>
</dbReference>
<reference evidence="2 3" key="1">
    <citation type="submission" date="2006-03" db="EMBL/GenBank/DDBJ databases">
        <authorList>
            <person name="Pinhassi J."/>
            <person name="Pedros-Alio C."/>
            <person name="Ferriera S."/>
            <person name="Johnson J."/>
            <person name="Kravitz S."/>
            <person name="Halpern A."/>
            <person name="Remington K."/>
            <person name="Beeson K."/>
            <person name="Tran B."/>
            <person name="Rogers Y.-H."/>
            <person name="Friedman R."/>
            <person name="Venter J.C."/>
        </authorList>
    </citation>
    <scope>NUCLEOTIDE SEQUENCE [LARGE SCALE GENOMIC DNA]</scope>
    <source>
        <strain evidence="2 3">RED65</strain>
    </source>
</reference>
<dbReference type="InterPro" id="IPR055397">
    <property type="entry name" value="TraK_C"/>
</dbReference>
<dbReference type="STRING" id="207949.RED65_01908"/>
<organism evidence="2 3">
    <name type="scientific">Bermanella marisrubri</name>
    <dbReference type="NCBI Taxonomy" id="207949"/>
    <lineage>
        <taxon>Bacteria</taxon>
        <taxon>Pseudomonadati</taxon>
        <taxon>Pseudomonadota</taxon>
        <taxon>Gammaproteobacteria</taxon>
        <taxon>Oceanospirillales</taxon>
        <taxon>Oceanospirillaceae</taxon>
        <taxon>Bermanella</taxon>
    </lineage>
</organism>
<dbReference type="HOGENOM" id="CLU_2854703_0_0_6"/>
<accession>Q1MY42</accession>